<gene>
    <name evidence="5" type="ORF">C7444_11643</name>
</gene>
<dbReference type="AlphaFoldDB" id="A0A318GWR5"/>
<name>A0A318GWR5_9BURK</name>
<accession>A0A318GWR5</accession>
<evidence type="ECO:0000256" key="3">
    <source>
        <dbReference type="PROSITE-ProRule" id="PRU00169"/>
    </source>
</evidence>
<comment type="caution">
    <text evidence="5">The sequence shown here is derived from an EMBL/GenBank/DDBJ whole genome shotgun (WGS) entry which is preliminary data.</text>
</comment>
<dbReference type="PROSITE" id="PS50110">
    <property type="entry name" value="RESPONSE_REGULATORY"/>
    <property type="match status" value="1"/>
</dbReference>
<dbReference type="PANTHER" id="PTHR45339">
    <property type="entry name" value="HYBRID SIGNAL TRANSDUCTION HISTIDINE KINASE J"/>
    <property type="match status" value="1"/>
</dbReference>
<keyword evidence="2" id="KW-0902">Two-component regulatory system</keyword>
<dbReference type="InterPro" id="IPR001789">
    <property type="entry name" value="Sig_transdc_resp-reg_receiver"/>
</dbReference>
<keyword evidence="1 3" id="KW-0597">Phosphoprotein</keyword>
<proteinExistence type="predicted"/>
<dbReference type="EMBL" id="QJJS01000016">
    <property type="protein sequence ID" value="PXW94010.1"/>
    <property type="molecule type" value="Genomic_DNA"/>
</dbReference>
<dbReference type="GO" id="GO:0000160">
    <property type="term" value="P:phosphorelay signal transduction system"/>
    <property type="evidence" value="ECO:0007669"/>
    <property type="project" value="UniProtKB-KW"/>
</dbReference>
<dbReference type="CDD" id="cd17546">
    <property type="entry name" value="REC_hyHK_CKI1_RcsC-like"/>
    <property type="match status" value="1"/>
</dbReference>
<evidence type="ECO:0000256" key="1">
    <source>
        <dbReference type="ARBA" id="ARBA00022553"/>
    </source>
</evidence>
<reference evidence="5 6" key="1">
    <citation type="submission" date="2018-05" db="EMBL/GenBank/DDBJ databases">
        <title>Genomic Encyclopedia of Type Strains, Phase IV (KMG-IV): sequencing the most valuable type-strain genomes for metagenomic binning, comparative biology and taxonomic classification.</title>
        <authorList>
            <person name="Goeker M."/>
        </authorList>
    </citation>
    <scope>NUCLEOTIDE SEQUENCE [LARGE SCALE GENOMIC DNA]</scope>
    <source>
        <strain evidence="5 6">DSM 566</strain>
    </source>
</reference>
<dbReference type="OrthoDB" id="9179585at2"/>
<dbReference type="PANTHER" id="PTHR45339:SF1">
    <property type="entry name" value="HYBRID SIGNAL TRANSDUCTION HISTIDINE KINASE J"/>
    <property type="match status" value="1"/>
</dbReference>
<feature type="modified residue" description="4-aspartylphosphate" evidence="3">
    <location>
        <position position="55"/>
    </location>
</feature>
<dbReference type="InterPro" id="IPR011006">
    <property type="entry name" value="CheY-like_superfamily"/>
</dbReference>
<evidence type="ECO:0000256" key="2">
    <source>
        <dbReference type="ARBA" id="ARBA00023012"/>
    </source>
</evidence>
<dbReference type="RefSeq" id="WP_110401770.1">
    <property type="nucleotide sequence ID" value="NZ_QJJS01000016.1"/>
</dbReference>
<keyword evidence="6" id="KW-1185">Reference proteome</keyword>
<dbReference type="Pfam" id="PF00072">
    <property type="entry name" value="Response_reg"/>
    <property type="match status" value="1"/>
</dbReference>
<evidence type="ECO:0000313" key="5">
    <source>
        <dbReference type="EMBL" id="PXW94010.1"/>
    </source>
</evidence>
<sequence>MTTRRHALVVDDNQLNSRLAALFLERLGWTTVALDSGEAALQALRDGGFDLVLLDLRMPRIGGEQVCQTIRQELGLTRLPVVAYTAHSMPEERARILASGFDGLLIKPISFKDVKDLCDALPLPS</sequence>
<evidence type="ECO:0000313" key="6">
    <source>
        <dbReference type="Proteomes" id="UP000247811"/>
    </source>
</evidence>
<dbReference type="Gene3D" id="3.40.50.2300">
    <property type="match status" value="1"/>
</dbReference>
<dbReference type="SUPFAM" id="SSF52172">
    <property type="entry name" value="CheY-like"/>
    <property type="match status" value="1"/>
</dbReference>
<feature type="domain" description="Response regulatory" evidence="4">
    <location>
        <begin position="6"/>
        <end position="122"/>
    </location>
</feature>
<dbReference type="SMART" id="SM00448">
    <property type="entry name" value="REC"/>
    <property type="match status" value="1"/>
</dbReference>
<evidence type="ECO:0000259" key="4">
    <source>
        <dbReference type="PROSITE" id="PS50110"/>
    </source>
</evidence>
<protein>
    <submittedName>
        <fullName evidence="5">CheY-like chemotaxis protein</fullName>
    </submittedName>
</protein>
<organism evidence="5 6">
    <name type="scientific">Sphaerotilus hippei</name>
    <dbReference type="NCBI Taxonomy" id="744406"/>
    <lineage>
        <taxon>Bacteria</taxon>
        <taxon>Pseudomonadati</taxon>
        <taxon>Pseudomonadota</taxon>
        <taxon>Betaproteobacteria</taxon>
        <taxon>Burkholderiales</taxon>
        <taxon>Sphaerotilaceae</taxon>
        <taxon>Sphaerotilus</taxon>
    </lineage>
</organism>
<dbReference type="Proteomes" id="UP000247811">
    <property type="component" value="Unassembled WGS sequence"/>
</dbReference>